<protein>
    <submittedName>
        <fullName evidence="3">Unannotated protein</fullName>
    </submittedName>
</protein>
<dbReference type="AlphaFoldDB" id="A0A6J7EE66"/>
<dbReference type="Gene3D" id="2.60.120.10">
    <property type="entry name" value="Jelly Rolls"/>
    <property type="match status" value="1"/>
</dbReference>
<dbReference type="EMBL" id="CAFABE010000048">
    <property type="protein sequence ID" value="CAB4830064.1"/>
    <property type="molecule type" value="Genomic_DNA"/>
</dbReference>
<sequence>MDVRSIEDVEPIVEHNGTVPVWWMVKSREFKDMTDGGFLELVNEFEVAGGGFVEPHSHPTHEFYYVLNGRGIMTIGDDEREIRQGDLVHIPPDIVHTLRPVSDHAPIHCFCFAIGVKGAGPIDYTNH</sequence>
<dbReference type="Pfam" id="PF07883">
    <property type="entry name" value="Cupin_2"/>
    <property type="match status" value="1"/>
</dbReference>
<proteinExistence type="predicted"/>
<dbReference type="InterPro" id="IPR011051">
    <property type="entry name" value="RmlC_Cupin_sf"/>
</dbReference>
<dbReference type="EMBL" id="CAFBPM010000007">
    <property type="protein sequence ID" value="CAB5020632.1"/>
    <property type="molecule type" value="Genomic_DNA"/>
</dbReference>
<dbReference type="InterPro" id="IPR013096">
    <property type="entry name" value="Cupin_2"/>
</dbReference>
<evidence type="ECO:0000313" key="3">
    <source>
        <dbReference type="EMBL" id="CAB4879595.1"/>
    </source>
</evidence>
<name>A0A6J7EE66_9ZZZZ</name>
<dbReference type="SUPFAM" id="SSF51182">
    <property type="entry name" value="RmlC-like cupins"/>
    <property type="match status" value="1"/>
</dbReference>
<feature type="domain" description="Cupin type-2" evidence="1">
    <location>
        <begin position="44"/>
        <end position="111"/>
    </location>
</feature>
<organism evidence="3">
    <name type="scientific">freshwater metagenome</name>
    <dbReference type="NCBI Taxonomy" id="449393"/>
    <lineage>
        <taxon>unclassified sequences</taxon>
        <taxon>metagenomes</taxon>
        <taxon>ecological metagenomes</taxon>
    </lineage>
</organism>
<dbReference type="InterPro" id="IPR014710">
    <property type="entry name" value="RmlC-like_jellyroll"/>
</dbReference>
<reference evidence="3" key="1">
    <citation type="submission" date="2020-05" db="EMBL/GenBank/DDBJ databases">
        <authorList>
            <person name="Chiriac C."/>
            <person name="Salcher M."/>
            <person name="Ghai R."/>
            <person name="Kavagutti S V."/>
        </authorList>
    </citation>
    <scope>NUCLEOTIDE SEQUENCE</scope>
</reference>
<evidence type="ECO:0000313" key="2">
    <source>
        <dbReference type="EMBL" id="CAB4830064.1"/>
    </source>
</evidence>
<accession>A0A6J7EE66</accession>
<dbReference type="PANTHER" id="PTHR40112">
    <property type="entry name" value="H2HPP ISOMERASE"/>
    <property type="match status" value="1"/>
</dbReference>
<dbReference type="PANTHER" id="PTHR40112:SF1">
    <property type="entry name" value="H2HPP ISOMERASE"/>
    <property type="match status" value="1"/>
</dbReference>
<evidence type="ECO:0000259" key="1">
    <source>
        <dbReference type="Pfam" id="PF07883"/>
    </source>
</evidence>
<evidence type="ECO:0000313" key="4">
    <source>
        <dbReference type="EMBL" id="CAB5020632.1"/>
    </source>
</evidence>
<dbReference type="InterPro" id="IPR052535">
    <property type="entry name" value="Bacilysin_H2HPP_isomerase"/>
</dbReference>
<dbReference type="EMBL" id="CAFBLT010000001">
    <property type="protein sequence ID" value="CAB4879595.1"/>
    <property type="molecule type" value="Genomic_DNA"/>
</dbReference>
<gene>
    <name evidence="2" type="ORF">UFOPK3164_01075</name>
    <name evidence="3" type="ORF">UFOPK3427_01406</name>
    <name evidence="4" type="ORF">UFOPK4112_00895</name>
</gene>